<evidence type="ECO:0000313" key="4">
    <source>
        <dbReference type="WBParaSite" id="ECPE_0000865001-mRNA-1"/>
    </source>
</evidence>
<organism evidence="4">
    <name type="scientific">Echinostoma caproni</name>
    <dbReference type="NCBI Taxonomy" id="27848"/>
    <lineage>
        <taxon>Eukaryota</taxon>
        <taxon>Metazoa</taxon>
        <taxon>Spiralia</taxon>
        <taxon>Lophotrochozoa</taxon>
        <taxon>Platyhelminthes</taxon>
        <taxon>Trematoda</taxon>
        <taxon>Digenea</taxon>
        <taxon>Plagiorchiida</taxon>
        <taxon>Echinostomata</taxon>
        <taxon>Echinostomatoidea</taxon>
        <taxon>Echinostomatidae</taxon>
        <taxon>Echinostoma</taxon>
    </lineage>
</organism>
<feature type="compositionally biased region" description="Polar residues" evidence="1">
    <location>
        <begin position="66"/>
        <end position="88"/>
    </location>
</feature>
<sequence>MAAYLVGHEVLTPAQHGFIKRTSCPSNLLAFLDEDEGQHVEFCYLDFSKAFDSIKEQRVAEFGSQNLNETNDPSSFHGTALINDQSFHPSPPAQEVSHKPLSMTHSASLANPEDFSAAWVPGRFRVFFLQVAG</sequence>
<dbReference type="WBParaSite" id="ECPE_0000865001-mRNA-1">
    <property type="protein sequence ID" value="ECPE_0000865001-mRNA-1"/>
    <property type="gene ID" value="ECPE_0000865001"/>
</dbReference>
<feature type="region of interest" description="Disordered" evidence="1">
    <location>
        <begin position="66"/>
        <end position="98"/>
    </location>
</feature>
<proteinExistence type="predicted"/>
<evidence type="ECO:0000256" key="1">
    <source>
        <dbReference type="SAM" id="MobiDB-lite"/>
    </source>
</evidence>
<reference evidence="2 3" key="2">
    <citation type="submission" date="2018-11" db="EMBL/GenBank/DDBJ databases">
        <authorList>
            <consortium name="Pathogen Informatics"/>
        </authorList>
    </citation>
    <scope>NUCLEOTIDE SEQUENCE [LARGE SCALE GENOMIC DNA]</scope>
    <source>
        <strain evidence="2 3">Egypt</strain>
    </source>
</reference>
<dbReference type="OrthoDB" id="10063195at2759"/>
<gene>
    <name evidence="2" type="ORF">ECPE_LOCUS8624</name>
</gene>
<dbReference type="EMBL" id="UZAN01046228">
    <property type="protein sequence ID" value="VDP83890.1"/>
    <property type="molecule type" value="Genomic_DNA"/>
</dbReference>
<evidence type="ECO:0000313" key="2">
    <source>
        <dbReference type="EMBL" id="VDP83890.1"/>
    </source>
</evidence>
<name>A0A183ANT9_9TREM</name>
<evidence type="ECO:0000313" key="3">
    <source>
        <dbReference type="Proteomes" id="UP000272942"/>
    </source>
</evidence>
<dbReference type="Proteomes" id="UP000272942">
    <property type="component" value="Unassembled WGS sequence"/>
</dbReference>
<keyword evidence="3" id="KW-1185">Reference proteome</keyword>
<dbReference type="AlphaFoldDB" id="A0A183ANT9"/>
<reference evidence="4" key="1">
    <citation type="submission" date="2016-06" db="UniProtKB">
        <authorList>
            <consortium name="WormBaseParasite"/>
        </authorList>
    </citation>
    <scope>IDENTIFICATION</scope>
</reference>
<protein>
    <submittedName>
        <fullName evidence="4">Reverse transcriptase domain-containing protein</fullName>
    </submittedName>
</protein>
<accession>A0A183ANT9</accession>